<comment type="caution">
    <text evidence="3">The sequence shown here is derived from an EMBL/GenBank/DDBJ whole genome shotgun (WGS) entry which is preliminary data.</text>
</comment>
<feature type="chain" id="PRO_5021465460" evidence="1">
    <location>
        <begin position="27"/>
        <end position="216"/>
    </location>
</feature>
<evidence type="ECO:0000313" key="4">
    <source>
        <dbReference type="Proteomes" id="UP000319148"/>
    </source>
</evidence>
<organism evidence="3 4">
    <name type="scientific">Emcibacter nanhaiensis</name>
    <dbReference type="NCBI Taxonomy" id="1505037"/>
    <lineage>
        <taxon>Bacteria</taxon>
        <taxon>Pseudomonadati</taxon>
        <taxon>Pseudomonadota</taxon>
        <taxon>Alphaproteobacteria</taxon>
        <taxon>Emcibacterales</taxon>
        <taxon>Emcibacteraceae</taxon>
        <taxon>Emcibacter</taxon>
    </lineage>
</organism>
<dbReference type="AlphaFoldDB" id="A0A501PTV0"/>
<reference evidence="4" key="1">
    <citation type="submission" date="2019-06" db="EMBL/GenBank/DDBJ databases">
        <title>The complete genome of Emcibacter congregatus ZYLT.</title>
        <authorList>
            <person name="Zhao Z."/>
        </authorList>
    </citation>
    <scope>NUCLEOTIDE SEQUENCE [LARGE SCALE GENOMIC DNA]</scope>
    <source>
        <strain evidence="4">MCCC 1A06723</strain>
    </source>
</reference>
<keyword evidence="1" id="KW-0732">Signal</keyword>
<dbReference type="EMBL" id="VFIY01000004">
    <property type="protein sequence ID" value="TPD63151.1"/>
    <property type="molecule type" value="Genomic_DNA"/>
</dbReference>
<gene>
    <name evidence="3" type="ORF">FIV46_03485</name>
</gene>
<dbReference type="NCBIfam" id="TIGR02595">
    <property type="entry name" value="PEP_CTERM"/>
    <property type="match status" value="1"/>
</dbReference>
<feature type="domain" description="Ice-binding protein C-terminal" evidence="2">
    <location>
        <begin position="192"/>
        <end position="213"/>
    </location>
</feature>
<evidence type="ECO:0000259" key="2">
    <source>
        <dbReference type="Pfam" id="PF07589"/>
    </source>
</evidence>
<dbReference type="Proteomes" id="UP000319148">
    <property type="component" value="Unassembled WGS sequence"/>
</dbReference>
<feature type="signal peptide" evidence="1">
    <location>
        <begin position="1"/>
        <end position="26"/>
    </location>
</feature>
<dbReference type="RefSeq" id="WP_139938413.1">
    <property type="nucleotide sequence ID" value="NZ_JBHSYP010000022.1"/>
</dbReference>
<evidence type="ECO:0000313" key="3">
    <source>
        <dbReference type="EMBL" id="TPD63151.1"/>
    </source>
</evidence>
<evidence type="ECO:0000256" key="1">
    <source>
        <dbReference type="SAM" id="SignalP"/>
    </source>
</evidence>
<dbReference type="OrthoDB" id="8756024at2"/>
<dbReference type="Pfam" id="PF07589">
    <property type="entry name" value="PEP-CTERM"/>
    <property type="match status" value="1"/>
</dbReference>
<keyword evidence="4" id="KW-1185">Reference proteome</keyword>
<accession>A0A501PTV0</accession>
<sequence>MSIAKTIKAGLLAASFALAGALSADATVIWDQSPDTTGGSSTSNTWTNNSDGQNFAEIVNFGQGGTLTGIDIFSYDGYGSVGGAVTIRIWADDGGLPGALITSIDSEIATIDTEATSLVSVSRKYAEFDFAFDAGSFWIGMSGTGYTLGQTGLDNIIDDRMAQFSGETYSHLASVTGDMAFRLHGELGDVEVPEPAPLALLGLGLIGLGIARKRNA</sequence>
<name>A0A501PTV0_9PROT</name>
<proteinExistence type="predicted"/>
<dbReference type="InterPro" id="IPR013424">
    <property type="entry name" value="Ice-binding_C"/>
</dbReference>
<protein>
    <submittedName>
        <fullName evidence="3">PEP-CTERM sorting domain-containing protein</fullName>
    </submittedName>
</protein>